<evidence type="ECO:0000313" key="4">
    <source>
        <dbReference type="EMBL" id="KAJ7001637.1"/>
    </source>
</evidence>
<evidence type="ECO:0000313" key="2">
    <source>
        <dbReference type="EMBL" id="KAJ7001628.1"/>
    </source>
</evidence>
<name>A0AAD6R3E8_9ROSI</name>
<evidence type="ECO:0000256" key="1">
    <source>
        <dbReference type="SAM" id="Phobius"/>
    </source>
</evidence>
<protein>
    <submittedName>
        <fullName evidence="3">Uncharacterized protein</fullName>
    </submittedName>
</protein>
<dbReference type="EMBL" id="JAQIZT010000004">
    <property type="protein sequence ID" value="KAJ7001637.1"/>
    <property type="molecule type" value="Genomic_DNA"/>
</dbReference>
<evidence type="ECO:0000313" key="3">
    <source>
        <dbReference type="EMBL" id="KAJ7001635.1"/>
    </source>
</evidence>
<gene>
    <name evidence="2" type="ORF">NC653_011898</name>
    <name evidence="3" type="ORF">NC653_011905</name>
    <name evidence="4" type="ORF">NC653_011907</name>
</gene>
<dbReference type="AlphaFoldDB" id="A0AAD6R3E8"/>
<sequence>MPLANSNQKKGACRPCPYKQDTCCRELHRRPSLQRTRHARRNMCYRPNFMSPSQPCRTLAWQSLLKYCPTPKVSQEWLRLRPCLIPWRWLFLFVFFILIN</sequence>
<keyword evidence="1" id="KW-0812">Transmembrane</keyword>
<dbReference type="EMBL" id="JAQIZT010000004">
    <property type="protein sequence ID" value="KAJ7001635.1"/>
    <property type="molecule type" value="Genomic_DNA"/>
</dbReference>
<feature type="transmembrane region" description="Helical" evidence="1">
    <location>
        <begin position="80"/>
        <end position="99"/>
    </location>
</feature>
<reference evidence="3 5" key="1">
    <citation type="journal article" date="2023" name="Mol. Ecol. Resour.">
        <title>Chromosome-level genome assembly of a triploid poplar Populus alba 'Berolinensis'.</title>
        <authorList>
            <person name="Chen S."/>
            <person name="Yu Y."/>
            <person name="Wang X."/>
            <person name="Wang S."/>
            <person name="Zhang T."/>
            <person name="Zhou Y."/>
            <person name="He R."/>
            <person name="Meng N."/>
            <person name="Wang Y."/>
            <person name="Liu W."/>
            <person name="Liu Z."/>
            <person name="Liu J."/>
            <person name="Guo Q."/>
            <person name="Huang H."/>
            <person name="Sederoff R.R."/>
            <person name="Wang G."/>
            <person name="Qu G."/>
            <person name="Chen S."/>
        </authorList>
    </citation>
    <scope>NUCLEOTIDE SEQUENCE [LARGE SCALE GENOMIC DNA]</scope>
    <source>
        <strain evidence="3">SC-2020</strain>
    </source>
</reference>
<keyword evidence="1" id="KW-1133">Transmembrane helix</keyword>
<accession>A0AAD6R3E8</accession>
<comment type="caution">
    <text evidence="3">The sequence shown here is derived from an EMBL/GenBank/DDBJ whole genome shotgun (WGS) entry which is preliminary data.</text>
</comment>
<organism evidence="3 5">
    <name type="scientific">Populus alba x Populus x berolinensis</name>
    <dbReference type="NCBI Taxonomy" id="444605"/>
    <lineage>
        <taxon>Eukaryota</taxon>
        <taxon>Viridiplantae</taxon>
        <taxon>Streptophyta</taxon>
        <taxon>Embryophyta</taxon>
        <taxon>Tracheophyta</taxon>
        <taxon>Spermatophyta</taxon>
        <taxon>Magnoliopsida</taxon>
        <taxon>eudicotyledons</taxon>
        <taxon>Gunneridae</taxon>
        <taxon>Pentapetalae</taxon>
        <taxon>rosids</taxon>
        <taxon>fabids</taxon>
        <taxon>Malpighiales</taxon>
        <taxon>Salicaceae</taxon>
        <taxon>Saliceae</taxon>
        <taxon>Populus</taxon>
    </lineage>
</organism>
<proteinExistence type="predicted"/>
<keyword evidence="1" id="KW-0472">Membrane</keyword>
<dbReference type="Proteomes" id="UP001164929">
    <property type="component" value="Chromosome 4"/>
</dbReference>
<dbReference type="EMBL" id="JAQIZT010000004">
    <property type="protein sequence ID" value="KAJ7001628.1"/>
    <property type="molecule type" value="Genomic_DNA"/>
</dbReference>
<evidence type="ECO:0000313" key="5">
    <source>
        <dbReference type="Proteomes" id="UP001164929"/>
    </source>
</evidence>
<keyword evidence="5" id="KW-1185">Reference proteome</keyword>